<keyword evidence="1" id="KW-1133">Transmembrane helix</keyword>
<dbReference type="RefSeq" id="WP_271188178.1">
    <property type="nucleotide sequence ID" value="NZ_BSFE01000014.1"/>
</dbReference>
<evidence type="ECO:0000313" key="3">
    <source>
        <dbReference type="Proteomes" id="UP001143486"/>
    </source>
</evidence>
<feature type="transmembrane region" description="Helical" evidence="1">
    <location>
        <begin position="120"/>
        <end position="137"/>
    </location>
</feature>
<evidence type="ECO:0000256" key="1">
    <source>
        <dbReference type="SAM" id="Phobius"/>
    </source>
</evidence>
<dbReference type="Proteomes" id="UP001143486">
    <property type="component" value="Unassembled WGS sequence"/>
</dbReference>
<keyword evidence="3" id="KW-1185">Reference proteome</keyword>
<feature type="transmembrane region" description="Helical" evidence="1">
    <location>
        <begin position="96"/>
        <end position="114"/>
    </location>
</feature>
<dbReference type="EMBL" id="BSFE01000014">
    <property type="protein sequence ID" value="GLK53840.1"/>
    <property type="molecule type" value="Genomic_DNA"/>
</dbReference>
<evidence type="ECO:0000313" key="2">
    <source>
        <dbReference type="EMBL" id="GLK53840.1"/>
    </source>
</evidence>
<name>A0A9W6IR63_9PROT</name>
<protein>
    <submittedName>
        <fullName evidence="2">Uncharacterized protein</fullName>
    </submittedName>
</protein>
<comment type="caution">
    <text evidence="2">The sequence shown here is derived from an EMBL/GenBank/DDBJ whole genome shotgun (WGS) entry which is preliminary data.</text>
</comment>
<sequence>MLGTKVIEIEGRLVAIGPSVTSNAKTIYEYLDFETANGRFKTGKSAVSHNNDKHITVGAEGVFVLTRYLGRAVAMTIKDGDVEVNPIFRGLNWMHFLFPLVFFLVGLFFAPLWIITIPIWFLAGYFLILPSIVTGRLKTIARKHGVSWKTARKGVDF</sequence>
<accession>A0A9W6IR63</accession>
<gene>
    <name evidence="2" type="ORF">GCM10017621_33480</name>
</gene>
<dbReference type="AlphaFoldDB" id="A0A9W6IR63"/>
<proteinExistence type="predicted"/>
<keyword evidence="1" id="KW-0472">Membrane</keyword>
<reference evidence="2" key="2">
    <citation type="submission" date="2023-01" db="EMBL/GenBank/DDBJ databases">
        <authorList>
            <person name="Sun Q."/>
            <person name="Evtushenko L."/>
        </authorList>
    </citation>
    <scope>NUCLEOTIDE SEQUENCE</scope>
    <source>
        <strain evidence="2">VKM B-1513</strain>
    </source>
</reference>
<keyword evidence="1" id="KW-0812">Transmembrane</keyword>
<reference evidence="2" key="1">
    <citation type="journal article" date="2014" name="Int. J. Syst. Evol. Microbiol.">
        <title>Complete genome sequence of Corynebacterium casei LMG S-19264T (=DSM 44701T), isolated from a smear-ripened cheese.</title>
        <authorList>
            <consortium name="US DOE Joint Genome Institute (JGI-PGF)"/>
            <person name="Walter F."/>
            <person name="Albersmeier A."/>
            <person name="Kalinowski J."/>
            <person name="Ruckert C."/>
        </authorList>
    </citation>
    <scope>NUCLEOTIDE SEQUENCE</scope>
    <source>
        <strain evidence="2">VKM B-1513</strain>
    </source>
</reference>
<organism evidence="2 3">
    <name type="scientific">Maricaulis virginensis</name>
    <dbReference type="NCBI Taxonomy" id="144022"/>
    <lineage>
        <taxon>Bacteria</taxon>
        <taxon>Pseudomonadati</taxon>
        <taxon>Pseudomonadota</taxon>
        <taxon>Alphaproteobacteria</taxon>
        <taxon>Maricaulales</taxon>
        <taxon>Maricaulaceae</taxon>
        <taxon>Maricaulis</taxon>
    </lineage>
</organism>